<dbReference type="AlphaFoldDB" id="A0A3S5AN82"/>
<dbReference type="GO" id="GO:0008237">
    <property type="term" value="F:metallopeptidase activity"/>
    <property type="evidence" value="ECO:0007669"/>
    <property type="project" value="InterPro"/>
</dbReference>
<dbReference type="PANTHER" id="PTHR45726">
    <property type="entry name" value="LEUKOTRIENE A-4 HYDROLASE"/>
    <property type="match status" value="1"/>
</dbReference>
<dbReference type="GO" id="GO:0004177">
    <property type="term" value="F:aminopeptidase activity"/>
    <property type="evidence" value="ECO:0007669"/>
    <property type="project" value="TreeGrafter"/>
</dbReference>
<dbReference type="SUPFAM" id="SSF55486">
    <property type="entry name" value="Metalloproteases ('zincins'), catalytic domain"/>
    <property type="match status" value="1"/>
</dbReference>
<dbReference type="Pfam" id="PF01433">
    <property type="entry name" value="Peptidase_M1"/>
    <property type="match status" value="1"/>
</dbReference>
<dbReference type="EMBL" id="CAAALY010067289">
    <property type="protein sequence ID" value="VEL24353.1"/>
    <property type="molecule type" value="Genomic_DNA"/>
</dbReference>
<sequence>MVDKAASEFRDTDTMLSTAESICGPYLWKVYDLLVLPPSFPYGGMENPCLTFVTPTLIVSYTETIGFQ</sequence>
<dbReference type="InterPro" id="IPR034015">
    <property type="entry name" value="M1_LTA4H"/>
</dbReference>
<accession>A0A3S5AN82</accession>
<organism evidence="2 3">
    <name type="scientific">Protopolystoma xenopodis</name>
    <dbReference type="NCBI Taxonomy" id="117903"/>
    <lineage>
        <taxon>Eukaryota</taxon>
        <taxon>Metazoa</taxon>
        <taxon>Spiralia</taxon>
        <taxon>Lophotrochozoa</taxon>
        <taxon>Platyhelminthes</taxon>
        <taxon>Monogenea</taxon>
        <taxon>Polyopisthocotylea</taxon>
        <taxon>Polystomatidea</taxon>
        <taxon>Polystomatidae</taxon>
        <taxon>Protopolystoma</taxon>
    </lineage>
</organism>
<dbReference type="InterPro" id="IPR014782">
    <property type="entry name" value="Peptidase_M1_dom"/>
</dbReference>
<dbReference type="OrthoDB" id="79562at2759"/>
<gene>
    <name evidence="2" type="ORF">PXEA_LOCUS17793</name>
</gene>
<dbReference type="Gene3D" id="3.30.2010.30">
    <property type="match status" value="1"/>
</dbReference>
<reference evidence="2" key="1">
    <citation type="submission" date="2018-11" db="EMBL/GenBank/DDBJ databases">
        <authorList>
            <consortium name="Pathogen Informatics"/>
        </authorList>
    </citation>
    <scope>NUCLEOTIDE SEQUENCE</scope>
</reference>
<comment type="caution">
    <text evidence="2">The sequence shown here is derived from an EMBL/GenBank/DDBJ whole genome shotgun (WGS) entry which is preliminary data.</text>
</comment>
<name>A0A3S5AN82_9PLAT</name>
<dbReference type="GO" id="GO:0008270">
    <property type="term" value="F:zinc ion binding"/>
    <property type="evidence" value="ECO:0007669"/>
    <property type="project" value="InterPro"/>
</dbReference>
<dbReference type="Proteomes" id="UP000784294">
    <property type="component" value="Unassembled WGS sequence"/>
</dbReference>
<dbReference type="GO" id="GO:0043171">
    <property type="term" value="P:peptide catabolic process"/>
    <property type="evidence" value="ECO:0007669"/>
    <property type="project" value="TreeGrafter"/>
</dbReference>
<evidence type="ECO:0000313" key="3">
    <source>
        <dbReference type="Proteomes" id="UP000784294"/>
    </source>
</evidence>
<protein>
    <recommendedName>
        <fullName evidence="1">Peptidase M1 membrane alanine aminopeptidase domain-containing protein</fullName>
    </recommendedName>
</protein>
<keyword evidence="3" id="KW-1185">Reference proteome</keyword>
<dbReference type="GO" id="GO:0005829">
    <property type="term" value="C:cytosol"/>
    <property type="evidence" value="ECO:0007669"/>
    <property type="project" value="TreeGrafter"/>
</dbReference>
<evidence type="ECO:0000313" key="2">
    <source>
        <dbReference type="EMBL" id="VEL24353.1"/>
    </source>
</evidence>
<feature type="domain" description="Peptidase M1 membrane alanine aminopeptidase" evidence="1">
    <location>
        <begin position="14"/>
        <end position="60"/>
    </location>
</feature>
<proteinExistence type="predicted"/>
<dbReference type="GO" id="GO:0004301">
    <property type="term" value="F:epoxide hydrolase activity"/>
    <property type="evidence" value="ECO:0007669"/>
    <property type="project" value="TreeGrafter"/>
</dbReference>
<dbReference type="PANTHER" id="PTHR45726:SF3">
    <property type="entry name" value="LEUKOTRIENE A-4 HYDROLASE"/>
    <property type="match status" value="1"/>
</dbReference>
<evidence type="ECO:0000259" key="1">
    <source>
        <dbReference type="Pfam" id="PF01433"/>
    </source>
</evidence>